<gene>
    <name evidence="8" type="ORF">OMED0929_LOCUS4795</name>
</gene>
<sequence length="355" mass="37963">MELSTYGAGSATKAATYSVLYLIFATVLILANKHLITETSFNCPIFVSSLGSWFGWGAAAVAIHTGMEPLSHKLTFGEWCANILPIGACTALSLAAANVAYFYLSLSFIQMLKAFAPVVTYFTLVGFGLDRWSARIMSTLSVVMFGCFIASWGEAHVTVFGLACMLVAEVAEAFRSVGIQYLIANKKFSLFNGMYYFSPATLVFLMALSAVFETEELLKGGENARAFREYWYLFAICATFGFAVNYVCLGVVKHAGSLMVKTMSQLKNVVVIAAAVVIYGDDVSALEIFGYAVAVVGFLFFNHAKALDAAAVRELTKNTTAPPSSSSRARAAPGGGDSGLDDPARAPLLAKTLPA</sequence>
<keyword evidence="4 6" id="KW-0472">Membrane</keyword>
<feature type="transmembrane region" description="Helical" evidence="6">
    <location>
        <begin position="43"/>
        <end position="63"/>
    </location>
</feature>
<dbReference type="GO" id="GO:0016020">
    <property type="term" value="C:membrane"/>
    <property type="evidence" value="ECO:0007669"/>
    <property type="project" value="UniProtKB-SubCell"/>
</dbReference>
<feature type="transmembrane region" description="Helical" evidence="6">
    <location>
        <begin position="141"/>
        <end position="168"/>
    </location>
</feature>
<evidence type="ECO:0000256" key="5">
    <source>
        <dbReference type="SAM" id="MobiDB-lite"/>
    </source>
</evidence>
<protein>
    <recommendedName>
        <fullName evidence="7">Sugar phosphate transporter domain-containing protein</fullName>
    </recommendedName>
</protein>
<dbReference type="InterPro" id="IPR050186">
    <property type="entry name" value="TPT_transporter"/>
</dbReference>
<feature type="transmembrane region" description="Helical" evidence="6">
    <location>
        <begin position="264"/>
        <end position="280"/>
    </location>
</feature>
<dbReference type="AlphaFoldDB" id="A0A7S0PMF3"/>
<evidence type="ECO:0000259" key="7">
    <source>
        <dbReference type="Pfam" id="PF03151"/>
    </source>
</evidence>
<dbReference type="Pfam" id="PF03151">
    <property type="entry name" value="TPT"/>
    <property type="match status" value="1"/>
</dbReference>
<feature type="domain" description="Sugar phosphate transporter" evidence="7">
    <location>
        <begin position="15"/>
        <end position="302"/>
    </location>
</feature>
<evidence type="ECO:0000256" key="2">
    <source>
        <dbReference type="ARBA" id="ARBA00022692"/>
    </source>
</evidence>
<accession>A0A7S0PMF3</accession>
<evidence type="ECO:0000256" key="4">
    <source>
        <dbReference type="ARBA" id="ARBA00023136"/>
    </source>
</evidence>
<evidence type="ECO:0000256" key="1">
    <source>
        <dbReference type="ARBA" id="ARBA00004141"/>
    </source>
</evidence>
<reference evidence="8" key="1">
    <citation type="submission" date="2021-01" db="EMBL/GenBank/DDBJ databases">
        <authorList>
            <person name="Corre E."/>
            <person name="Pelletier E."/>
            <person name="Niang G."/>
            <person name="Scheremetjew M."/>
            <person name="Finn R."/>
            <person name="Kale V."/>
            <person name="Holt S."/>
            <person name="Cochrane G."/>
            <person name="Meng A."/>
            <person name="Brown T."/>
            <person name="Cohen L."/>
        </authorList>
    </citation>
    <scope>NUCLEOTIDE SEQUENCE</scope>
    <source>
        <strain evidence="8">Clade-D-RCC2572</strain>
    </source>
</reference>
<proteinExistence type="predicted"/>
<keyword evidence="2 6" id="KW-0812">Transmembrane</keyword>
<dbReference type="InterPro" id="IPR004853">
    <property type="entry name" value="Sugar_P_trans_dom"/>
</dbReference>
<evidence type="ECO:0000256" key="3">
    <source>
        <dbReference type="ARBA" id="ARBA00022989"/>
    </source>
</evidence>
<evidence type="ECO:0000313" key="8">
    <source>
        <dbReference type="EMBL" id="CAD8584214.1"/>
    </source>
</evidence>
<feature type="transmembrane region" description="Helical" evidence="6">
    <location>
        <begin position="189"/>
        <end position="210"/>
    </location>
</feature>
<feature type="transmembrane region" description="Helical" evidence="6">
    <location>
        <begin position="83"/>
        <end position="104"/>
    </location>
</feature>
<organism evidence="8">
    <name type="scientific">Ostreococcus mediterraneus</name>
    <dbReference type="NCBI Taxonomy" id="1486918"/>
    <lineage>
        <taxon>Eukaryota</taxon>
        <taxon>Viridiplantae</taxon>
        <taxon>Chlorophyta</taxon>
        <taxon>Mamiellophyceae</taxon>
        <taxon>Mamiellales</taxon>
        <taxon>Bathycoccaceae</taxon>
        <taxon>Ostreococcus</taxon>
    </lineage>
</organism>
<dbReference type="EMBL" id="HBEW01005696">
    <property type="protein sequence ID" value="CAD8584214.1"/>
    <property type="molecule type" value="Transcribed_RNA"/>
</dbReference>
<keyword evidence="3 6" id="KW-1133">Transmembrane helix</keyword>
<feature type="region of interest" description="Disordered" evidence="5">
    <location>
        <begin position="318"/>
        <end position="355"/>
    </location>
</feature>
<feature type="compositionally biased region" description="Low complexity" evidence="5">
    <location>
        <begin position="321"/>
        <end position="332"/>
    </location>
</feature>
<name>A0A7S0PMF3_9CHLO</name>
<feature type="transmembrane region" description="Helical" evidence="6">
    <location>
        <begin position="14"/>
        <end position="31"/>
    </location>
</feature>
<dbReference type="PANTHER" id="PTHR11132">
    <property type="entry name" value="SOLUTE CARRIER FAMILY 35"/>
    <property type="match status" value="1"/>
</dbReference>
<evidence type="ECO:0000256" key="6">
    <source>
        <dbReference type="SAM" id="Phobius"/>
    </source>
</evidence>
<comment type="subcellular location">
    <subcellularLocation>
        <location evidence="1">Membrane</location>
        <topology evidence="1">Multi-pass membrane protein</topology>
    </subcellularLocation>
</comment>
<feature type="transmembrane region" description="Helical" evidence="6">
    <location>
        <begin position="230"/>
        <end position="252"/>
    </location>
</feature>
<feature type="transmembrane region" description="Helical" evidence="6">
    <location>
        <begin position="111"/>
        <end position="129"/>
    </location>
</feature>